<dbReference type="GO" id="GO:0004386">
    <property type="term" value="F:helicase activity"/>
    <property type="evidence" value="ECO:0007669"/>
    <property type="project" value="UniProtKB-KW"/>
</dbReference>
<dbReference type="InterPro" id="IPR014001">
    <property type="entry name" value="Helicase_ATP-bd"/>
</dbReference>
<dbReference type="Proteomes" id="UP000092377">
    <property type="component" value="Unassembled WGS sequence"/>
</dbReference>
<dbReference type="PANTHER" id="PTHR43519:SF1">
    <property type="entry name" value="ATP-DEPENDENT RNA HELICASE HRPB"/>
    <property type="match status" value="1"/>
</dbReference>
<reference evidence="8" key="1">
    <citation type="submission" date="2016-06" db="EMBL/GenBank/DDBJ databases">
        <authorList>
            <person name="Butler K."/>
        </authorList>
    </citation>
    <scope>NUCLEOTIDE SEQUENCE [LARGE SCALE GENOMIC DNA]</scope>
    <source>
        <strain evidence="8">GCSL-Mp20</strain>
    </source>
</reference>
<dbReference type="InterPro" id="IPR013689">
    <property type="entry name" value="RNA_helicase_ATP-dep_HrpB_C"/>
</dbReference>
<dbReference type="CDD" id="cd17990">
    <property type="entry name" value="DEXHc_HrpB"/>
    <property type="match status" value="1"/>
</dbReference>
<keyword evidence="8" id="KW-1185">Reference proteome</keyword>
<name>A0A1B8HB25_9GAMM</name>
<dbReference type="Gene3D" id="3.40.50.300">
    <property type="entry name" value="P-loop containing nucleotide triphosphate hydrolases"/>
    <property type="match status" value="2"/>
</dbReference>
<evidence type="ECO:0000256" key="1">
    <source>
        <dbReference type="ARBA" id="ARBA00022741"/>
    </source>
</evidence>
<evidence type="ECO:0000259" key="5">
    <source>
        <dbReference type="PROSITE" id="PS51192"/>
    </source>
</evidence>
<dbReference type="FunFam" id="3.40.50.300:FF:002125">
    <property type="entry name" value="ATP-dependent helicase HrpB"/>
    <property type="match status" value="1"/>
</dbReference>
<dbReference type="InterPro" id="IPR011545">
    <property type="entry name" value="DEAD/DEAH_box_helicase_dom"/>
</dbReference>
<dbReference type="InterPro" id="IPR001650">
    <property type="entry name" value="Helicase_C-like"/>
</dbReference>
<dbReference type="PANTHER" id="PTHR43519">
    <property type="entry name" value="ATP-DEPENDENT RNA HELICASE HRPB"/>
    <property type="match status" value="1"/>
</dbReference>
<dbReference type="Pfam" id="PF08482">
    <property type="entry name" value="HrpB_C"/>
    <property type="match status" value="1"/>
</dbReference>
<dbReference type="NCBIfam" id="TIGR01970">
    <property type="entry name" value="DEAH_box_HrpB"/>
    <property type="match status" value="1"/>
</dbReference>
<keyword evidence="2" id="KW-0378">Hydrolase</keyword>
<dbReference type="GO" id="GO:0016787">
    <property type="term" value="F:hydrolase activity"/>
    <property type="evidence" value="ECO:0007669"/>
    <property type="project" value="UniProtKB-KW"/>
</dbReference>
<dbReference type="RefSeq" id="WP_067403837.1">
    <property type="nucleotide sequence ID" value="NZ_LZEY01000034.1"/>
</dbReference>
<dbReference type="EMBL" id="LZEY01000034">
    <property type="protein sequence ID" value="OBU06278.1"/>
    <property type="molecule type" value="Genomic_DNA"/>
</dbReference>
<protein>
    <submittedName>
        <fullName evidence="7">ATP-dependent helicase HrpB</fullName>
    </submittedName>
</protein>
<sequence length="816" mass="90494">MTYSPVCNIYPALSAALRHVPQVLLQAPTGSGKSTVLPLLMLDDASVTGRIIMLEPRRIAARSVAHRLASQRGEKVGETVGYRMRGETRVSKATQIEVVTEGILVRMLQQDPELSDVNIIILDEFHERSLQADLALALLLDVQSSLRSDLRLLIMSATLNNKQLLSLLPDAEVITAEGRAFPVERRWQPLNPHQPFISEVARHVLQLYQQNSGSVLVFLPGQAEICRLQEQLTGKTDADTLICPLYGALSLDEQQQAIEAPPAGMRKIVLATNIAETSLTIEGVTLVVDSCQEKVTQFDPRSGLTRLVRSRISRAAMTQRAGRAGRLSPGICLHLCGQAEAERAAAHSEPEICHTDLSGFMLNLAQWGCRDVSQLSWLDTPPAVAVRVAQQLLTDMGCLLPQGGLTAKGEAMAGSGTEPRLAALWLYTLNEFVQHIYWAARLIAVLEEPPREGNGNLLHDLTHPSARWDKRAQQLLSAAGLPVRKPAQQPDNDWLCRTLLQGFPDRIAGNRGRFGIFQLANGVGAVTDESSPLGNESGLIAPLILQNEQYANARILRAVPFELSLLQDIAPHLLKTENRLTRDESRGTWQAWRAVTCGQLVIERRQLAAPSADIVREALLGWIGEQGLSVLTWRDESQQLLIRLQLAKIWFPEKTLPAGDDETLRDTLAVWLSPYLNNVRNQQQLAGIDLYGALRQRLDWSQQQWLDTQFPRHFDVPTGSRIPVEYTLDKPPVMAVRIQEMYGVGETPSVAQGRLPVTVSLLSPAHRPIQVTADLKAFWAGSYAEVQKEMKGRYPKHFWPDDPANAQPTKRVKKFM</sequence>
<evidence type="ECO:0000256" key="3">
    <source>
        <dbReference type="ARBA" id="ARBA00022806"/>
    </source>
</evidence>
<accession>A0A1B8HB25</accession>
<keyword evidence="1" id="KW-0547">Nucleotide-binding</keyword>
<dbReference type="InterPro" id="IPR027417">
    <property type="entry name" value="P-loop_NTPase"/>
</dbReference>
<dbReference type="AlphaFoldDB" id="A0A1B8HB25"/>
<keyword evidence="3 7" id="KW-0347">Helicase</keyword>
<dbReference type="InterPro" id="IPR010225">
    <property type="entry name" value="HrpB"/>
</dbReference>
<gene>
    <name evidence="7" type="ORF">AYY18_07245</name>
</gene>
<proteinExistence type="predicted"/>
<dbReference type="PROSITE" id="PS51192">
    <property type="entry name" value="HELICASE_ATP_BIND_1"/>
    <property type="match status" value="1"/>
</dbReference>
<dbReference type="GO" id="GO:0003676">
    <property type="term" value="F:nucleic acid binding"/>
    <property type="evidence" value="ECO:0007669"/>
    <property type="project" value="InterPro"/>
</dbReference>
<keyword evidence="4" id="KW-0067">ATP-binding</keyword>
<dbReference type="SUPFAM" id="SSF52540">
    <property type="entry name" value="P-loop containing nucleoside triphosphate hydrolases"/>
    <property type="match status" value="1"/>
</dbReference>
<dbReference type="PIRSF" id="PIRSF005496">
    <property type="entry name" value="ATP_hel_hrpB"/>
    <property type="match status" value="1"/>
</dbReference>
<dbReference type="PROSITE" id="PS51194">
    <property type="entry name" value="HELICASE_CTER"/>
    <property type="match status" value="1"/>
</dbReference>
<dbReference type="Pfam" id="PF00270">
    <property type="entry name" value="DEAD"/>
    <property type="match status" value="1"/>
</dbReference>
<evidence type="ECO:0000256" key="2">
    <source>
        <dbReference type="ARBA" id="ARBA00022801"/>
    </source>
</evidence>
<evidence type="ECO:0000259" key="6">
    <source>
        <dbReference type="PROSITE" id="PS51194"/>
    </source>
</evidence>
<dbReference type="NCBIfam" id="NF008662">
    <property type="entry name" value="PRK11664.1"/>
    <property type="match status" value="1"/>
</dbReference>
<comment type="caution">
    <text evidence="7">The sequence shown here is derived from an EMBL/GenBank/DDBJ whole genome shotgun (WGS) entry which is preliminary data.</text>
</comment>
<dbReference type="InterPro" id="IPR049614">
    <property type="entry name" value="HrpB_DEXH"/>
</dbReference>
<evidence type="ECO:0000313" key="7">
    <source>
        <dbReference type="EMBL" id="OBU06278.1"/>
    </source>
</evidence>
<dbReference type="GO" id="GO:0005524">
    <property type="term" value="F:ATP binding"/>
    <property type="evidence" value="ECO:0007669"/>
    <property type="project" value="UniProtKB-KW"/>
</dbReference>
<evidence type="ECO:0000256" key="4">
    <source>
        <dbReference type="ARBA" id="ARBA00022840"/>
    </source>
</evidence>
<dbReference type="OrthoDB" id="9805617at2"/>
<feature type="domain" description="Helicase C-terminal" evidence="6">
    <location>
        <begin position="199"/>
        <end position="368"/>
    </location>
</feature>
<evidence type="ECO:0000313" key="8">
    <source>
        <dbReference type="Proteomes" id="UP000092377"/>
    </source>
</evidence>
<dbReference type="CDD" id="cd18791">
    <property type="entry name" value="SF2_C_RHA"/>
    <property type="match status" value="1"/>
</dbReference>
<organism evidence="7 8">
    <name type="scientific">Morganella psychrotolerans</name>
    <dbReference type="NCBI Taxonomy" id="368603"/>
    <lineage>
        <taxon>Bacteria</taxon>
        <taxon>Pseudomonadati</taxon>
        <taxon>Pseudomonadota</taxon>
        <taxon>Gammaproteobacteria</taxon>
        <taxon>Enterobacterales</taxon>
        <taxon>Morganellaceae</taxon>
        <taxon>Morganella</taxon>
    </lineage>
</organism>
<dbReference type="SMART" id="SM00487">
    <property type="entry name" value="DEXDc"/>
    <property type="match status" value="1"/>
</dbReference>
<feature type="domain" description="Helicase ATP-binding" evidence="5">
    <location>
        <begin position="14"/>
        <end position="177"/>
    </location>
</feature>
<dbReference type="Pfam" id="PF00271">
    <property type="entry name" value="Helicase_C"/>
    <property type="match status" value="1"/>
</dbReference>
<dbReference type="SMART" id="SM00490">
    <property type="entry name" value="HELICc"/>
    <property type="match status" value="1"/>
</dbReference>